<keyword evidence="3" id="KW-1185">Reference proteome</keyword>
<feature type="transmembrane region" description="Helical" evidence="1">
    <location>
        <begin position="25"/>
        <end position="49"/>
    </location>
</feature>
<dbReference type="RefSeq" id="XP_001033507.1">
    <property type="nucleotide sequence ID" value="XM_001033507.1"/>
</dbReference>
<dbReference type="PANTHER" id="PTHR31398:SF0">
    <property type="entry name" value="MEIOTIC NUCLEAR DIVISION PROTEIN 1 HOMOLOG"/>
    <property type="match status" value="1"/>
</dbReference>
<keyword evidence="1" id="KW-0812">Transmembrane</keyword>
<dbReference type="InParanoid" id="Q22KF5"/>
<gene>
    <name evidence="2" type="ORF">TTHERM_00313260</name>
</gene>
<dbReference type="OrthoDB" id="289304at2759"/>
<evidence type="ECO:0000256" key="1">
    <source>
        <dbReference type="SAM" id="Phobius"/>
    </source>
</evidence>
<accession>Q22KF5</accession>
<organism evidence="2 3">
    <name type="scientific">Tetrahymena thermophila (strain SB210)</name>
    <dbReference type="NCBI Taxonomy" id="312017"/>
    <lineage>
        <taxon>Eukaryota</taxon>
        <taxon>Sar</taxon>
        <taxon>Alveolata</taxon>
        <taxon>Ciliophora</taxon>
        <taxon>Intramacronucleata</taxon>
        <taxon>Oligohymenophorea</taxon>
        <taxon>Hymenostomatida</taxon>
        <taxon>Tetrahymenina</taxon>
        <taxon>Tetrahymenidae</taxon>
        <taxon>Tetrahymena</taxon>
    </lineage>
</organism>
<dbReference type="GO" id="GO:0005634">
    <property type="term" value="C:nucleus"/>
    <property type="evidence" value="ECO:0007669"/>
    <property type="project" value="TreeGrafter"/>
</dbReference>
<dbReference type="HOGENOM" id="CLU_995648_0_0_1"/>
<dbReference type="AlphaFoldDB" id="Q22KF5"/>
<keyword evidence="1" id="KW-0472">Membrane</keyword>
<dbReference type="KEGG" id="tet:TTHERM_00313260"/>
<reference evidence="3" key="1">
    <citation type="journal article" date="2006" name="PLoS Biol.">
        <title>Macronuclear genome sequence of the ciliate Tetrahymena thermophila, a model eukaryote.</title>
        <authorList>
            <person name="Eisen J.A."/>
            <person name="Coyne R.S."/>
            <person name="Wu M."/>
            <person name="Wu D."/>
            <person name="Thiagarajan M."/>
            <person name="Wortman J.R."/>
            <person name="Badger J.H."/>
            <person name="Ren Q."/>
            <person name="Amedeo P."/>
            <person name="Jones K.M."/>
            <person name="Tallon L.J."/>
            <person name="Delcher A.L."/>
            <person name="Salzberg S.L."/>
            <person name="Silva J.C."/>
            <person name="Haas B.J."/>
            <person name="Majoros W.H."/>
            <person name="Farzad M."/>
            <person name="Carlton J.M."/>
            <person name="Smith R.K. Jr."/>
            <person name="Garg J."/>
            <person name="Pearlman R.E."/>
            <person name="Karrer K.M."/>
            <person name="Sun L."/>
            <person name="Manning G."/>
            <person name="Elde N.C."/>
            <person name="Turkewitz A.P."/>
            <person name="Asai D.J."/>
            <person name="Wilkes D.E."/>
            <person name="Wang Y."/>
            <person name="Cai H."/>
            <person name="Collins K."/>
            <person name="Stewart B.A."/>
            <person name="Lee S.R."/>
            <person name="Wilamowska K."/>
            <person name="Weinberg Z."/>
            <person name="Ruzzo W.L."/>
            <person name="Wloga D."/>
            <person name="Gaertig J."/>
            <person name="Frankel J."/>
            <person name="Tsao C.-C."/>
            <person name="Gorovsky M.A."/>
            <person name="Keeling P.J."/>
            <person name="Waller R.F."/>
            <person name="Patron N.J."/>
            <person name="Cherry J.M."/>
            <person name="Stover N.A."/>
            <person name="Krieger C.J."/>
            <person name="del Toro C."/>
            <person name="Ryder H.F."/>
            <person name="Williamson S.C."/>
            <person name="Barbeau R.A."/>
            <person name="Hamilton E.P."/>
            <person name="Orias E."/>
        </authorList>
    </citation>
    <scope>NUCLEOTIDE SEQUENCE [LARGE SCALE GENOMIC DNA]</scope>
    <source>
        <strain evidence="3">SB210</strain>
    </source>
</reference>
<dbReference type="EMBL" id="GG662498">
    <property type="protein sequence ID" value="EAR85844.1"/>
    <property type="molecule type" value="Genomic_DNA"/>
</dbReference>
<dbReference type="PANTHER" id="PTHR31398">
    <property type="entry name" value="MEIOTIC NUCLEAR DIVISION PROTEIN 1 HOMOLOG"/>
    <property type="match status" value="1"/>
</dbReference>
<keyword evidence="1" id="KW-1133">Transmembrane helix</keyword>
<dbReference type="Proteomes" id="UP000009168">
    <property type="component" value="Unassembled WGS sequence"/>
</dbReference>
<evidence type="ECO:0000313" key="3">
    <source>
        <dbReference type="Proteomes" id="UP000009168"/>
    </source>
</evidence>
<name>Q22KF5_TETTS</name>
<evidence type="ECO:0000313" key="2">
    <source>
        <dbReference type="EMBL" id="EAR85844.1"/>
    </source>
</evidence>
<protein>
    <submittedName>
        <fullName evidence="2">Small GTP-binding domain protein</fullName>
    </submittedName>
</protein>
<dbReference type="GeneID" id="7824666"/>
<sequence>MNYLDIFGSQISIRFKDSTIHKTKFGAFLSVTLSVIVLLRLGILVFSAVSGRNPTVLFQERKVSDPKKFVITPNTLSLAMGVLDINDNYYNDNRLFTIQGVHKTKKNVYNSQTGQFDSIFNSTVFSLVNCTDDNVPDPHLRDFFLKSQFYIHQCIPKDLEVEIEGQFNSDSYQELNFYFIKCTGQGCKDEKEIDALVNNNFIELLFTDVYFSPENKDNPFVKYSRDLYWVSSQNLPREANVFMRNNYVESDFGWVTSDKNTQVYPSFSYGDNQVSYQFFN</sequence>
<proteinExistence type="predicted"/>
<dbReference type="GO" id="GO:0007131">
    <property type="term" value="P:reciprocal meiotic recombination"/>
    <property type="evidence" value="ECO:0007669"/>
    <property type="project" value="TreeGrafter"/>
</dbReference>